<gene>
    <name evidence="4" type="ORF">AWM70_16950</name>
</gene>
<dbReference type="STRING" id="1462996.AWM70_16950"/>
<dbReference type="Proteomes" id="UP000092573">
    <property type="component" value="Chromosome"/>
</dbReference>
<name>A0A1B1N3P1_9BACL</name>
<dbReference type="CDD" id="cd02137">
    <property type="entry name" value="MhqN-like"/>
    <property type="match status" value="1"/>
</dbReference>
<protein>
    <submittedName>
        <fullName evidence="4">NAD(P)H nitroreductase</fullName>
    </submittedName>
</protein>
<dbReference type="PANTHER" id="PTHR43673">
    <property type="entry name" value="NAD(P)H NITROREDUCTASE YDGI-RELATED"/>
    <property type="match status" value="1"/>
</dbReference>
<evidence type="ECO:0000259" key="3">
    <source>
        <dbReference type="Pfam" id="PF00881"/>
    </source>
</evidence>
<feature type="domain" description="Nitroreductase" evidence="3">
    <location>
        <begin position="8"/>
        <end position="184"/>
    </location>
</feature>
<comment type="similarity">
    <text evidence="1">Belongs to the nitroreductase family.</text>
</comment>
<dbReference type="Pfam" id="PF00881">
    <property type="entry name" value="Nitroreductase"/>
    <property type="match status" value="1"/>
</dbReference>
<accession>A0A1B1N3P1</accession>
<sequence>MSNFDELVKSRRSAMKFQTDVEISQQELAEMFRMTSFAPSCYNLQHTHYAAVTDPELKLQLKEAAFGQHKVVMSSAAIIVLGDLEAHKKGEEIYGGMLNLGMLSQLDYDMMLKMVEDLYESRGSDFAHEEAVRNASLSAMLFMLIAKDRGWDTCPMIGFDPAKVKEILNIPDHLVPVLMITLGKEDTSKQRPRGYRKPVNEFVTFGKFS</sequence>
<dbReference type="Gene3D" id="3.40.109.10">
    <property type="entry name" value="NADH Oxidase"/>
    <property type="match status" value="1"/>
</dbReference>
<dbReference type="KEGG" id="pyg:AWM70_16950"/>
<keyword evidence="5" id="KW-1185">Reference proteome</keyword>
<evidence type="ECO:0000313" key="4">
    <source>
        <dbReference type="EMBL" id="ANS76061.1"/>
    </source>
</evidence>
<reference evidence="4 5" key="1">
    <citation type="submission" date="2016-01" db="EMBL/GenBank/DDBJ databases">
        <title>Complete Genome Sequence of Paenibacillus yonginensis DCY84, a novel Plant Growth-Promoting Bacteria with Elicitation of Induced Systemic Resistance.</title>
        <authorList>
            <person name="Kim Y.J."/>
            <person name="Yang D.C."/>
            <person name="Sukweenadhi J."/>
        </authorList>
    </citation>
    <scope>NUCLEOTIDE SEQUENCE [LARGE SCALE GENOMIC DNA]</scope>
    <source>
        <strain evidence="4 5">DCY84</strain>
    </source>
</reference>
<dbReference type="OrthoDB" id="9782629at2"/>
<dbReference type="AlphaFoldDB" id="A0A1B1N3P1"/>
<dbReference type="RefSeq" id="WP_068698348.1">
    <property type="nucleotide sequence ID" value="NZ_CP014167.1"/>
</dbReference>
<dbReference type="GO" id="GO:0016491">
    <property type="term" value="F:oxidoreductase activity"/>
    <property type="evidence" value="ECO:0007669"/>
    <property type="project" value="UniProtKB-KW"/>
</dbReference>
<dbReference type="InterPro" id="IPR000415">
    <property type="entry name" value="Nitroreductase-like"/>
</dbReference>
<dbReference type="EMBL" id="CP014167">
    <property type="protein sequence ID" value="ANS76061.1"/>
    <property type="molecule type" value="Genomic_DNA"/>
</dbReference>
<dbReference type="PANTHER" id="PTHR43673:SF12">
    <property type="entry name" value="PROTEIN DRGA"/>
    <property type="match status" value="1"/>
</dbReference>
<keyword evidence="2" id="KW-0560">Oxidoreductase</keyword>
<organism evidence="4 5">
    <name type="scientific">Paenibacillus yonginensis</name>
    <dbReference type="NCBI Taxonomy" id="1462996"/>
    <lineage>
        <taxon>Bacteria</taxon>
        <taxon>Bacillati</taxon>
        <taxon>Bacillota</taxon>
        <taxon>Bacilli</taxon>
        <taxon>Bacillales</taxon>
        <taxon>Paenibacillaceae</taxon>
        <taxon>Paenibacillus</taxon>
    </lineage>
</organism>
<proteinExistence type="inferred from homology"/>
<dbReference type="InterPro" id="IPR029479">
    <property type="entry name" value="Nitroreductase"/>
</dbReference>
<evidence type="ECO:0000256" key="1">
    <source>
        <dbReference type="ARBA" id="ARBA00007118"/>
    </source>
</evidence>
<evidence type="ECO:0000313" key="5">
    <source>
        <dbReference type="Proteomes" id="UP000092573"/>
    </source>
</evidence>
<dbReference type="SUPFAM" id="SSF55469">
    <property type="entry name" value="FMN-dependent nitroreductase-like"/>
    <property type="match status" value="1"/>
</dbReference>
<evidence type="ECO:0000256" key="2">
    <source>
        <dbReference type="ARBA" id="ARBA00023002"/>
    </source>
</evidence>